<proteinExistence type="predicted"/>
<keyword evidence="2" id="KW-1185">Reference proteome</keyword>
<reference evidence="1 2" key="1">
    <citation type="submission" date="2016-04" db="EMBL/GenBank/DDBJ databases">
        <title>The genome of Intoshia linei affirms orthonectids as highly simplified spiralians.</title>
        <authorList>
            <person name="Mikhailov K.V."/>
            <person name="Slusarev G.S."/>
            <person name="Nikitin M.A."/>
            <person name="Logacheva M.D."/>
            <person name="Penin A."/>
            <person name="Aleoshin V."/>
            <person name="Panchin Y.V."/>
        </authorList>
    </citation>
    <scope>NUCLEOTIDE SEQUENCE [LARGE SCALE GENOMIC DNA]</scope>
    <source>
        <strain evidence="1">Intl2013</strain>
        <tissue evidence="1">Whole animal</tissue>
    </source>
</reference>
<protein>
    <submittedName>
        <fullName evidence="1">Uncharacterized protein</fullName>
    </submittedName>
</protein>
<sequence length="210" mass="24000">MNHKEYLTNDVTNVKNAPSVNDPVERASMKFKKAITISDIEDERQKICQFQRVHQFNVGKEGNHRLLALEFPKTIIVFEQVITRAFGGLRSAVKKLRSHRTMITSNKKLHLLSVLLTDAAAYMLLGITKLKSEAIILPNGEAAKSDYRRKKFINIPVPPVFQNQIWCVSLINEVANIEFSNTSSYNDYVDFDYNCDRKKVISRGTIIIIN</sequence>
<gene>
    <name evidence="1" type="ORF">A3Q56_04883</name>
</gene>
<comment type="caution">
    <text evidence="1">The sequence shown here is derived from an EMBL/GenBank/DDBJ whole genome shotgun (WGS) entry which is preliminary data.</text>
</comment>
<dbReference type="Proteomes" id="UP000078046">
    <property type="component" value="Unassembled WGS sequence"/>
</dbReference>
<organism evidence="1 2">
    <name type="scientific">Intoshia linei</name>
    <dbReference type="NCBI Taxonomy" id="1819745"/>
    <lineage>
        <taxon>Eukaryota</taxon>
        <taxon>Metazoa</taxon>
        <taxon>Spiralia</taxon>
        <taxon>Lophotrochozoa</taxon>
        <taxon>Mesozoa</taxon>
        <taxon>Orthonectida</taxon>
        <taxon>Rhopaluridae</taxon>
        <taxon>Intoshia</taxon>
    </lineage>
</organism>
<evidence type="ECO:0000313" key="1">
    <source>
        <dbReference type="EMBL" id="OAF67374.1"/>
    </source>
</evidence>
<dbReference type="AlphaFoldDB" id="A0A177B1R6"/>
<evidence type="ECO:0000313" key="2">
    <source>
        <dbReference type="Proteomes" id="UP000078046"/>
    </source>
</evidence>
<name>A0A177B1R6_9BILA</name>
<dbReference type="EMBL" id="LWCA01000676">
    <property type="protein sequence ID" value="OAF67374.1"/>
    <property type="molecule type" value="Genomic_DNA"/>
</dbReference>
<accession>A0A177B1R6</accession>